<dbReference type="InterPro" id="IPR039261">
    <property type="entry name" value="FNR_nucleotide-bd"/>
</dbReference>
<feature type="transmembrane region" description="Helical" evidence="9">
    <location>
        <begin position="76"/>
        <end position="92"/>
    </location>
</feature>
<feature type="transmembrane region" description="Helical" evidence="9">
    <location>
        <begin position="12"/>
        <end position="35"/>
    </location>
</feature>
<feature type="transmembrane region" description="Helical" evidence="9">
    <location>
        <begin position="144"/>
        <end position="163"/>
    </location>
</feature>
<feature type="transmembrane region" description="Helical" evidence="9">
    <location>
        <begin position="47"/>
        <end position="69"/>
    </location>
</feature>
<evidence type="ECO:0000256" key="8">
    <source>
        <dbReference type="ARBA" id="ARBA00023014"/>
    </source>
</evidence>
<sequence>MKRLLDVRLGRVGMYTLVVGVLFALLAVTLIFSVLSPDLISFDPLVLLGSAAAAVLTCLVAGRVFGLLFRVRPQDGSAIITGLLLFFILQPSLEPAGLGGIVLAGAVATASKYALAVRGRHIFNPAAFGAFFVTVTAIDPSIWWVATTPLLPFVAIGAFLILYRTRRLGIGGWFILVSLVIVTIRLLLFGQDVGGAVGTALASYPIIFIAGFMLSEPLTLPPRRWQQFVVATIAAVLFAIPFNLFEVLFSSPELALLVANLVAFGFGQRRRIRLSLVGQRRPTPGTVELTFQPSAPVRYHAGQYLEVTVPHGPADRRGSRRVFSLVSAPSAAHPTDAPTPVAIAFSLPEPASSLKRALVSLEPGQRISATGVWGDFLLPADPAAPLLLVAAGIGVTPFVSQLTEAHRRGEKRDVVLVYAVSDVEALAYLPELEASGARVFISAPEAPDTLPTGWKYIGAGRIDGDRLREHVPDLTARTTLISGPPGLVDALKPALRQAGVRRVHSDYFSGY</sequence>
<dbReference type="PANTHER" id="PTHR47354:SF6">
    <property type="entry name" value="NADH OXIDOREDUCTASE HCR"/>
    <property type="match status" value="1"/>
</dbReference>
<keyword evidence="8" id="KW-0411">Iron-sulfur</keyword>
<comment type="cofactor">
    <cofactor evidence="1">
        <name>FAD</name>
        <dbReference type="ChEBI" id="CHEBI:57692"/>
    </cofactor>
</comment>
<dbReference type="SUPFAM" id="SSF52343">
    <property type="entry name" value="Ferredoxin reductase-like, C-terminal NADP-linked domain"/>
    <property type="match status" value="1"/>
</dbReference>
<dbReference type="GO" id="GO:0051537">
    <property type="term" value="F:2 iron, 2 sulfur cluster binding"/>
    <property type="evidence" value="ECO:0007669"/>
    <property type="project" value="UniProtKB-KW"/>
</dbReference>
<dbReference type="GO" id="GO:0046872">
    <property type="term" value="F:metal ion binding"/>
    <property type="evidence" value="ECO:0007669"/>
    <property type="project" value="UniProtKB-KW"/>
</dbReference>
<feature type="transmembrane region" description="Helical" evidence="9">
    <location>
        <begin position="225"/>
        <end position="242"/>
    </location>
</feature>
<protein>
    <submittedName>
        <fullName evidence="11">Ferredoxin-NADP reductase</fullName>
    </submittedName>
</protein>
<dbReference type="STRING" id="123320.SAMN06309945_2267"/>
<dbReference type="InterPro" id="IPR017927">
    <property type="entry name" value="FAD-bd_FR_type"/>
</dbReference>
<evidence type="ECO:0000256" key="3">
    <source>
        <dbReference type="ARBA" id="ARBA00022714"/>
    </source>
</evidence>
<dbReference type="Gene3D" id="3.40.50.80">
    <property type="entry name" value="Nucleotide-binding domain of ferredoxin-NADP reductase (FNR) module"/>
    <property type="match status" value="1"/>
</dbReference>
<evidence type="ECO:0000256" key="2">
    <source>
        <dbReference type="ARBA" id="ARBA00022630"/>
    </source>
</evidence>
<organism evidence="11 12">
    <name type="scientific">Okibacterium fritillariae</name>
    <dbReference type="NCBI Taxonomy" id="123320"/>
    <lineage>
        <taxon>Bacteria</taxon>
        <taxon>Bacillati</taxon>
        <taxon>Actinomycetota</taxon>
        <taxon>Actinomycetes</taxon>
        <taxon>Micrococcales</taxon>
        <taxon>Microbacteriaceae</taxon>
        <taxon>Okibacterium</taxon>
    </lineage>
</organism>
<keyword evidence="12" id="KW-1185">Reference proteome</keyword>
<dbReference type="InterPro" id="IPR017938">
    <property type="entry name" value="Riboflavin_synthase-like_b-brl"/>
</dbReference>
<name>A0A1T5KIY1_9MICO</name>
<keyword evidence="3" id="KW-0001">2Fe-2S</keyword>
<dbReference type="SUPFAM" id="SSF63380">
    <property type="entry name" value="Riboflavin synthase domain-like"/>
    <property type="match status" value="1"/>
</dbReference>
<dbReference type="InterPro" id="IPR050415">
    <property type="entry name" value="MRET"/>
</dbReference>
<dbReference type="PROSITE" id="PS51384">
    <property type="entry name" value="FAD_FR"/>
    <property type="match status" value="1"/>
</dbReference>
<keyword evidence="2" id="KW-0285">Flavoprotein</keyword>
<keyword evidence="4" id="KW-0479">Metal-binding</keyword>
<evidence type="ECO:0000256" key="6">
    <source>
        <dbReference type="ARBA" id="ARBA00023002"/>
    </source>
</evidence>
<evidence type="ECO:0000256" key="4">
    <source>
        <dbReference type="ARBA" id="ARBA00022723"/>
    </source>
</evidence>
<feature type="transmembrane region" description="Helical" evidence="9">
    <location>
        <begin position="170"/>
        <end position="188"/>
    </location>
</feature>
<dbReference type="RefSeq" id="WP_079728310.1">
    <property type="nucleotide sequence ID" value="NZ_FUZP01000002.1"/>
</dbReference>
<evidence type="ECO:0000313" key="11">
    <source>
        <dbReference type="EMBL" id="SKC63395.1"/>
    </source>
</evidence>
<gene>
    <name evidence="11" type="ORF">SAMN06309945_2267</name>
</gene>
<keyword evidence="5" id="KW-0274">FAD</keyword>
<dbReference type="Proteomes" id="UP000190857">
    <property type="component" value="Unassembled WGS sequence"/>
</dbReference>
<dbReference type="AlphaFoldDB" id="A0A1T5KIY1"/>
<evidence type="ECO:0000259" key="10">
    <source>
        <dbReference type="PROSITE" id="PS51384"/>
    </source>
</evidence>
<dbReference type="PANTHER" id="PTHR47354">
    <property type="entry name" value="NADH OXIDOREDUCTASE HCR"/>
    <property type="match status" value="1"/>
</dbReference>
<reference evidence="11 12" key="1">
    <citation type="submission" date="2017-02" db="EMBL/GenBank/DDBJ databases">
        <authorList>
            <person name="Peterson S.W."/>
        </authorList>
    </citation>
    <scope>NUCLEOTIDE SEQUENCE [LARGE SCALE GENOMIC DNA]</scope>
    <source>
        <strain evidence="11 12">VKM Ac-2059</strain>
    </source>
</reference>
<keyword evidence="9" id="KW-1133">Transmembrane helix</keyword>
<keyword evidence="9" id="KW-0812">Transmembrane</keyword>
<feature type="domain" description="FAD-binding FR-type" evidence="10">
    <location>
        <begin position="269"/>
        <end position="379"/>
    </location>
</feature>
<dbReference type="GO" id="GO:0016491">
    <property type="term" value="F:oxidoreductase activity"/>
    <property type="evidence" value="ECO:0007669"/>
    <property type="project" value="UniProtKB-KW"/>
</dbReference>
<keyword evidence="9" id="KW-0472">Membrane</keyword>
<dbReference type="InterPro" id="IPR001433">
    <property type="entry name" value="OxRdtase_FAD/NAD-bd"/>
</dbReference>
<evidence type="ECO:0000256" key="7">
    <source>
        <dbReference type="ARBA" id="ARBA00023004"/>
    </source>
</evidence>
<accession>A0A1T5KIY1</accession>
<evidence type="ECO:0000256" key="9">
    <source>
        <dbReference type="SAM" id="Phobius"/>
    </source>
</evidence>
<dbReference type="Gene3D" id="2.40.30.10">
    <property type="entry name" value="Translation factors"/>
    <property type="match status" value="1"/>
</dbReference>
<dbReference type="Pfam" id="PF00175">
    <property type="entry name" value="NAD_binding_1"/>
    <property type="match status" value="1"/>
</dbReference>
<evidence type="ECO:0000256" key="1">
    <source>
        <dbReference type="ARBA" id="ARBA00001974"/>
    </source>
</evidence>
<feature type="transmembrane region" description="Helical" evidence="9">
    <location>
        <begin position="194"/>
        <end position="213"/>
    </location>
</feature>
<keyword evidence="7" id="KW-0408">Iron</keyword>
<evidence type="ECO:0000313" key="12">
    <source>
        <dbReference type="Proteomes" id="UP000190857"/>
    </source>
</evidence>
<dbReference type="EMBL" id="FUZP01000002">
    <property type="protein sequence ID" value="SKC63395.1"/>
    <property type="molecule type" value="Genomic_DNA"/>
</dbReference>
<dbReference type="CDD" id="cd00322">
    <property type="entry name" value="FNR_like"/>
    <property type="match status" value="1"/>
</dbReference>
<evidence type="ECO:0000256" key="5">
    <source>
        <dbReference type="ARBA" id="ARBA00022827"/>
    </source>
</evidence>
<proteinExistence type="predicted"/>
<keyword evidence="6" id="KW-0560">Oxidoreductase</keyword>
<dbReference type="OrthoDB" id="9801223at2"/>